<feature type="compositionally biased region" description="Low complexity" evidence="1">
    <location>
        <begin position="94"/>
        <end position="105"/>
    </location>
</feature>
<dbReference type="PANTHER" id="PTHR37540">
    <property type="entry name" value="TRANSCRIPTION FACTOR (ACR-2), PUTATIVE-RELATED-RELATED"/>
    <property type="match status" value="1"/>
</dbReference>
<reference evidence="2" key="1">
    <citation type="submission" date="2022-10" db="EMBL/GenBank/DDBJ databases">
        <title>Culturing micro-colonial fungi from biological soil crusts in the Mojave desert and describing Neophaeococcomyces mojavensis, and introducing the new genera and species Taxawa tesnikishii.</title>
        <authorList>
            <person name="Kurbessoian T."/>
            <person name="Stajich J.E."/>
        </authorList>
    </citation>
    <scope>NUCLEOTIDE SEQUENCE</scope>
    <source>
        <strain evidence="2">TK_41</strain>
    </source>
</reference>
<dbReference type="PANTHER" id="PTHR37540:SF5">
    <property type="entry name" value="TRANSCRIPTION FACTOR DOMAIN-CONTAINING PROTEIN"/>
    <property type="match status" value="1"/>
</dbReference>
<evidence type="ECO:0000313" key="3">
    <source>
        <dbReference type="Proteomes" id="UP001172673"/>
    </source>
</evidence>
<comment type="caution">
    <text evidence="2">The sequence shown here is derived from an EMBL/GenBank/DDBJ whole genome shotgun (WGS) entry which is preliminary data.</text>
</comment>
<sequence>MPTRSAPWIVLTTDQPGLDAKNRDAINEWCGIMGKQSHRRQRKKNIQFPSRAVNWKSQKRPNSDALKVANLLNQCEDQESSSGRPSPPQRPKSTESTTSNVTTSNFLTKKTLKSEPRVQIKKEPSSAEAEPRSPDEEPSSKRTLALLLKDGSMGIRVDPFDCVPGTRDDPRQGEVLDYYKQILDPGVVATFFVFDMRSTYGSMPLECLMDDEFRPLGLASIAGTMSSVRHAAVNREYVLEQLGKGMLNLRRRLSRPGGAEGDIILISVMFLAATAYVTKDIEGFEVHKRHLKELVAARGGLDHLGYGGGTKTVMLQWDAAWKLSTGRSLWIDDRPPNEPIYPALPLDERTRALIDSLPIGFRALCRSGLVCVELMQMLSRMTIAMSYTSPRSIPYHPKTGQYDDYMSVSSLQSLGALNDSSQSPSRKLEILLTLGLILFSSTAFNEMRATPVIFRGPKDALYKRLLFTKTELFDFCDTAKLECYQWVWAVAVDAWRDASRELLPQGQQLLAKFHSKYASRWKTSGNLVDILKRFFWTEDLVKFHQRSFEDFKATRGEI</sequence>
<dbReference type="Proteomes" id="UP001172673">
    <property type="component" value="Unassembled WGS sequence"/>
</dbReference>
<keyword evidence="3" id="KW-1185">Reference proteome</keyword>
<name>A0AA39CHK6_9EURO</name>
<organism evidence="2 3">
    <name type="scientific">Cladophialophora chaetospira</name>
    <dbReference type="NCBI Taxonomy" id="386627"/>
    <lineage>
        <taxon>Eukaryota</taxon>
        <taxon>Fungi</taxon>
        <taxon>Dikarya</taxon>
        <taxon>Ascomycota</taxon>
        <taxon>Pezizomycotina</taxon>
        <taxon>Eurotiomycetes</taxon>
        <taxon>Chaetothyriomycetidae</taxon>
        <taxon>Chaetothyriales</taxon>
        <taxon>Herpotrichiellaceae</taxon>
        <taxon>Cladophialophora</taxon>
    </lineage>
</organism>
<accession>A0AA39CHK6</accession>
<feature type="region of interest" description="Disordered" evidence="1">
    <location>
        <begin position="75"/>
        <end position="141"/>
    </location>
</feature>
<evidence type="ECO:0000256" key="1">
    <source>
        <dbReference type="SAM" id="MobiDB-lite"/>
    </source>
</evidence>
<feature type="compositionally biased region" description="Basic and acidic residues" evidence="1">
    <location>
        <begin position="112"/>
        <end position="140"/>
    </location>
</feature>
<dbReference type="EMBL" id="JAPDRK010000009">
    <property type="protein sequence ID" value="KAJ9609072.1"/>
    <property type="molecule type" value="Genomic_DNA"/>
</dbReference>
<gene>
    <name evidence="2" type="ORF">H2200_006843</name>
</gene>
<dbReference type="AlphaFoldDB" id="A0AA39CHK6"/>
<proteinExistence type="predicted"/>
<protein>
    <submittedName>
        <fullName evidence="2">Uncharacterized protein</fullName>
    </submittedName>
</protein>
<evidence type="ECO:0000313" key="2">
    <source>
        <dbReference type="EMBL" id="KAJ9609072.1"/>
    </source>
</evidence>